<evidence type="ECO:0000256" key="1">
    <source>
        <dbReference type="ARBA" id="ARBA00004651"/>
    </source>
</evidence>
<comment type="subcellular location">
    <subcellularLocation>
        <location evidence="1 10">Cell membrane</location>
        <topology evidence="1 10">Multi-pass membrane protein</topology>
    </subcellularLocation>
</comment>
<evidence type="ECO:0000256" key="2">
    <source>
        <dbReference type="ARBA" id="ARBA00022475"/>
    </source>
</evidence>
<evidence type="ECO:0000256" key="6">
    <source>
        <dbReference type="ARBA" id="ARBA00022989"/>
    </source>
</evidence>
<dbReference type="OrthoDB" id="6765072at2759"/>
<accession>B3M5A7</accession>
<dbReference type="OMA" id="VREICVQ"/>
<dbReference type="EMBL" id="CH902618">
    <property type="protein sequence ID" value="EDV40612.1"/>
    <property type="molecule type" value="Genomic_DNA"/>
</dbReference>
<dbReference type="PhylomeDB" id="B3M5A7"/>
<keyword evidence="2" id="KW-1003">Cell membrane</keyword>
<sequence>MAKEDLSPDREESETIYKEFKKLRKTLDACARFVGYEVTIPTFKMNWRSYAIIAISVVFVMGSFYTIYEGLFIGGDWMVLLQCTCQAGAAFQSIAKIIFYIKDRRFLWEILDILDATYEHERCGEHYKRCLQEDFQLIKLWMKGFGILYCIVVLLCVLFPLIYYILYKKKLLMMTFLVPGMNPDTTYGYSLLTSFHFGCMVCGGVGNYAADMYLLFFISSAPVSKNILRCKLHDLDVKLDAFKSHNQISSQEIREDMVKIVTWHQKYLRVLECSERVFFVIIFVEIVACCVSNLSLLYCILRGDWPSAKVYIFYSISTFMMYCTLGTIVDNSNLDFMDIVYNFRWYDLPLSEQRIMLFMLRRSQATSGLSVGKMMPLNMQTALQLSKSTYTVLMILLRGKETVD</sequence>
<evidence type="ECO:0000256" key="10">
    <source>
        <dbReference type="RuleBase" id="RU351113"/>
    </source>
</evidence>
<evidence type="ECO:0000256" key="7">
    <source>
        <dbReference type="ARBA" id="ARBA00023136"/>
    </source>
</evidence>
<keyword evidence="5 10" id="KW-0552">Olfaction</keyword>
<dbReference type="InParanoid" id="B3M5A7"/>
<dbReference type="STRING" id="7217.B3M5A7"/>
<dbReference type="Pfam" id="PF02949">
    <property type="entry name" value="7tm_6"/>
    <property type="match status" value="1"/>
</dbReference>
<feature type="transmembrane region" description="Helical" evidence="10">
    <location>
        <begin position="187"/>
        <end position="210"/>
    </location>
</feature>
<protein>
    <recommendedName>
        <fullName evidence="10">Odorant receptor</fullName>
    </recommendedName>
</protein>
<dbReference type="InterPro" id="IPR004117">
    <property type="entry name" value="7tm6_olfct_rcpt"/>
</dbReference>
<dbReference type="Proteomes" id="UP000007801">
    <property type="component" value="Unassembled WGS sequence"/>
</dbReference>
<keyword evidence="3 10" id="KW-0716">Sensory transduction</keyword>
<comment type="similarity">
    <text evidence="10">Belongs to the insect chemoreceptor superfamily. Heteromeric odorant receptor channel (TC 1.A.69) family.</text>
</comment>
<name>B3M5A7_DROAN</name>
<dbReference type="PANTHER" id="PTHR21137:SF35">
    <property type="entry name" value="ODORANT RECEPTOR 19A-RELATED"/>
    <property type="match status" value="1"/>
</dbReference>
<keyword evidence="4 10" id="KW-0812">Transmembrane</keyword>
<evidence type="ECO:0000313" key="11">
    <source>
        <dbReference type="EMBL" id="EDV40612.1"/>
    </source>
</evidence>
<feature type="transmembrane region" description="Helical" evidence="10">
    <location>
        <begin position="277"/>
        <end position="298"/>
    </location>
</feature>
<organism evidence="11 12">
    <name type="scientific">Drosophila ananassae</name>
    <name type="common">Fruit fly</name>
    <dbReference type="NCBI Taxonomy" id="7217"/>
    <lineage>
        <taxon>Eukaryota</taxon>
        <taxon>Metazoa</taxon>
        <taxon>Ecdysozoa</taxon>
        <taxon>Arthropoda</taxon>
        <taxon>Hexapoda</taxon>
        <taxon>Insecta</taxon>
        <taxon>Pterygota</taxon>
        <taxon>Neoptera</taxon>
        <taxon>Endopterygota</taxon>
        <taxon>Diptera</taxon>
        <taxon>Brachycera</taxon>
        <taxon>Muscomorpha</taxon>
        <taxon>Ephydroidea</taxon>
        <taxon>Drosophilidae</taxon>
        <taxon>Drosophila</taxon>
        <taxon>Sophophora</taxon>
    </lineage>
</organism>
<dbReference type="GO" id="GO:0005886">
    <property type="term" value="C:plasma membrane"/>
    <property type="evidence" value="ECO:0007669"/>
    <property type="project" value="UniProtKB-SubCell"/>
</dbReference>
<keyword evidence="6 10" id="KW-1133">Transmembrane helix</keyword>
<comment type="caution">
    <text evidence="10">Lacks conserved residue(s) required for the propagation of feature annotation.</text>
</comment>
<dbReference type="GeneID" id="6493461"/>
<proteinExistence type="inferred from homology"/>
<keyword evidence="7 10" id="KW-0472">Membrane</keyword>
<evidence type="ECO:0000256" key="4">
    <source>
        <dbReference type="ARBA" id="ARBA00022692"/>
    </source>
</evidence>
<evidence type="ECO:0000256" key="8">
    <source>
        <dbReference type="ARBA" id="ARBA00023170"/>
    </source>
</evidence>
<feature type="transmembrane region" description="Helical" evidence="10">
    <location>
        <begin position="146"/>
        <end position="167"/>
    </location>
</feature>
<feature type="transmembrane region" description="Helical" evidence="10">
    <location>
        <begin position="50"/>
        <end position="67"/>
    </location>
</feature>
<dbReference type="GO" id="GO:0007165">
    <property type="term" value="P:signal transduction"/>
    <property type="evidence" value="ECO:0007669"/>
    <property type="project" value="UniProtKB-KW"/>
</dbReference>
<dbReference type="HOGENOM" id="CLU_044523_2_0_1"/>
<keyword evidence="8 10" id="KW-0675">Receptor</keyword>
<evidence type="ECO:0000256" key="5">
    <source>
        <dbReference type="ARBA" id="ARBA00022725"/>
    </source>
</evidence>
<feature type="transmembrane region" description="Helical" evidence="10">
    <location>
        <begin position="79"/>
        <end position="101"/>
    </location>
</feature>
<gene>
    <name evidence="11" type="primary">Dana\GF10592</name>
    <name evidence="11" type="synonym">dana_GLEANR_10546</name>
    <name evidence="11" type="ORF">GF10592</name>
</gene>
<dbReference type="eggNOG" id="ENOG502T8K4">
    <property type="taxonomic scope" value="Eukaryota"/>
</dbReference>
<feature type="transmembrane region" description="Helical" evidence="10">
    <location>
        <begin position="310"/>
        <end position="329"/>
    </location>
</feature>
<keyword evidence="12" id="KW-1185">Reference proteome</keyword>
<dbReference type="AlphaFoldDB" id="B3M5A7"/>
<evidence type="ECO:0000256" key="3">
    <source>
        <dbReference type="ARBA" id="ARBA00022606"/>
    </source>
</evidence>
<evidence type="ECO:0000256" key="9">
    <source>
        <dbReference type="ARBA" id="ARBA00023224"/>
    </source>
</evidence>
<dbReference type="KEGG" id="dan:6493461"/>
<evidence type="ECO:0000313" key="12">
    <source>
        <dbReference type="Proteomes" id="UP000007801"/>
    </source>
</evidence>
<reference evidence="11 12" key="1">
    <citation type="journal article" date="2007" name="Nature">
        <title>Evolution of genes and genomes on the Drosophila phylogeny.</title>
        <authorList>
            <consortium name="Drosophila 12 Genomes Consortium"/>
            <person name="Clark A.G."/>
            <person name="Eisen M.B."/>
            <person name="Smith D.R."/>
            <person name="Bergman C.M."/>
            <person name="Oliver B."/>
            <person name="Markow T.A."/>
            <person name="Kaufman T.C."/>
            <person name="Kellis M."/>
            <person name="Gelbart W."/>
            <person name="Iyer V.N."/>
            <person name="Pollard D.A."/>
            <person name="Sackton T.B."/>
            <person name="Larracuente A.M."/>
            <person name="Singh N.D."/>
            <person name="Abad J.P."/>
            <person name="Abt D.N."/>
            <person name="Adryan B."/>
            <person name="Aguade M."/>
            <person name="Akashi H."/>
            <person name="Anderson W.W."/>
            <person name="Aquadro C.F."/>
            <person name="Ardell D.H."/>
            <person name="Arguello R."/>
            <person name="Artieri C.G."/>
            <person name="Barbash D.A."/>
            <person name="Barker D."/>
            <person name="Barsanti P."/>
            <person name="Batterham P."/>
            <person name="Batzoglou S."/>
            <person name="Begun D."/>
            <person name="Bhutkar A."/>
            <person name="Blanco E."/>
            <person name="Bosak S.A."/>
            <person name="Bradley R.K."/>
            <person name="Brand A.D."/>
            <person name="Brent M.R."/>
            <person name="Brooks A.N."/>
            <person name="Brown R.H."/>
            <person name="Butlin R.K."/>
            <person name="Caggese C."/>
            <person name="Calvi B.R."/>
            <person name="Bernardo de Carvalho A."/>
            <person name="Caspi A."/>
            <person name="Castrezana S."/>
            <person name="Celniker S.E."/>
            <person name="Chang J.L."/>
            <person name="Chapple C."/>
            <person name="Chatterji S."/>
            <person name="Chinwalla A."/>
            <person name="Civetta A."/>
            <person name="Clifton S.W."/>
            <person name="Comeron J.M."/>
            <person name="Costello J.C."/>
            <person name="Coyne J.A."/>
            <person name="Daub J."/>
            <person name="David R.G."/>
            <person name="Delcher A.L."/>
            <person name="Delehaunty K."/>
            <person name="Do C.B."/>
            <person name="Ebling H."/>
            <person name="Edwards K."/>
            <person name="Eickbush T."/>
            <person name="Evans J.D."/>
            <person name="Filipski A."/>
            <person name="Findeiss S."/>
            <person name="Freyhult E."/>
            <person name="Fulton L."/>
            <person name="Fulton R."/>
            <person name="Garcia A.C."/>
            <person name="Gardiner A."/>
            <person name="Garfield D.A."/>
            <person name="Garvin B.E."/>
            <person name="Gibson G."/>
            <person name="Gilbert D."/>
            <person name="Gnerre S."/>
            <person name="Godfrey J."/>
            <person name="Good R."/>
            <person name="Gotea V."/>
            <person name="Gravely B."/>
            <person name="Greenberg A.J."/>
            <person name="Griffiths-Jones S."/>
            <person name="Gross S."/>
            <person name="Guigo R."/>
            <person name="Gustafson E.A."/>
            <person name="Haerty W."/>
            <person name="Hahn M.W."/>
            <person name="Halligan D.L."/>
            <person name="Halpern A.L."/>
            <person name="Halter G.M."/>
            <person name="Han M.V."/>
            <person name="Heger A."/>
            <person name="Hillier L."/>
            <person name="Hinrichs A.S."/>
            <person name="Holmes I."/>
            <person name="Hoskins R.A."/>
            <person name="Hubisz M.J."/>
            <person name="Hultmark D."/>
            <person name="Huntley M.A."/>
            <person name="Jaffe D.B."/>
            <person name="Jagadeeshan S."/>
            <person name="Jeck W.R."/>
            <person name="Johnson J."/>
            <person name="Jones C.D."/>
            <person name="Jordan W.C."/>
            <person name="Karpen G.H."/>
            <person name="Kataoka E."/>
            <person name="Keightley P.D."/>
            <person name="Kheradpour P."/>
            <person name="Kirkness E.F."/>
            <person name="Koerich L.B."/>
            <person name="Kristiansen K."/>
            <person name="Kudrna D."/>
            <person name="Kulathinal R.J."/>
            <person name="Kumar S."/>
            <person name="Kwok R."/>
            <person name="Lander E."/>
            <person name="Langley C.H."/>
            <person name="Lapoint R."/>
            <person name="Lazzaro B.P."/>
            <person name="Lee S.J."/>
            <person name="Levesque L."/>
            <person name="Li R."/>
            <person name="Lin C.F."/>
            <person name="Lin M.F."/>
            <person name="Lindblad-Toh K."/>
            <person name="Llopart A."/>
            <person name="Long M."/>
            <person name="Low L."/>
            <person name="Lozovsky E."/>
            <person name="Lu J."/>
            <person name="Luo M."/>
            <person name="Machado C.A."/>
            <person name="Makalowski W."/>
            <person name="Marzo M."/>
            <person name="Matsuda M."/>
            <person name="Matzkin L."/>
            <person name="McAllister B."/>
            <person name="McBride C.S."/>
            <person name="McKernan B."/>
            <person name="McKernan K."/>
            <person name="Mendez-Lago M."/>
            <person name="Minx P."/>
            <person name="Mollenhauer M.U."/>
            <person name="Montooth K."/>
            <person name="Mount S.M."/>
            <person name="Mu X."/>
            <person name="Myers E."/>
            <person name="Negre B."/>
            <person name="Newfeld S."/>
            <person name="Nielsen R."/>
            <person name="Noor M.A."/>
            <person name="O'Grady P."/>
            <person name="Pachter L."/>
            <person name="Papaceit M."/>
            <person name="Parisi M.J."/>
            <person name="Parisi M."/>
            <person name="Parts L."/>
            <person name="Pedersen J.S."/>
            <person name="Pesole G."/>
            <person name="Phillippy A.M."/>
            <person name="Ponting C.P."/>
            <person name="Pop M."/>
            <person name="Porcelli D."/>
            <person name="Powell J.R."/>
            <person name="Prohaska S."/>
            <person name="Pruitt K."/>
            <person name="Puig M."/>
            <person name="Quesneville H."/>
            <person name="Ram K.R."/>
            <person name="Rand D."/>
            <person name="Rasmussen M.D."/>
            <person name="Reed L.K."/>
            <person name="Reenan R."/>
            <person name="Reily A."/>
            <person name="Remington K.A."/>
            <person name="Rieger T.T."/>
            <person name="Ritchie M.G."/>
            <person name="Robin C."/>
            <person name="Rogers Y.H."/>
            <person name="Rohde C."/>
            <person name="Rozas J."/>
            <person name="Rubenfield M.J."/>
            <person name="Ruiz A."/>
            <person name="Russo S."/>
            <person name="Salzberg S.L."/>
            <person name="Sanchez-Gracia A."/>
            <person name="Saranga D.J."/>
            <person name="Sato H."/>
            <person name="Schaeffer S.W."/>
            <person name="Schatz M.C."/>
            <person name="Schlenke T."/>
            <person name="Schwartz R."/>
            <person name="Segarra C."/>
            <person name="Singh R.S."/>
            <person name="Sirot L."/>
            <person name="Sirota M."/>
            <person name="Sisneros N.B."/>
            <person name="Smith C.D."/>
            <person name="Smith T.F."/>
            <person name="Spieth J."/>
            <person name="Stage D.E."/>
            <person name="Stark A."/>
            <person name="Stephan W."/>
            <person name="Strausberg R.L."/>
            <person name="Strempel S."/>
            <person name="Sturgill D."/>
            <person name="Sutton G."/>
            <person name="Sutton G.G."/>
            <person name="Tao W."/>
            <person name="Teichmann S."/>
            <person name="Tobari Y.N."/>
            <person name="Tomimura Y."/>
            <person name="Tsolas J.M."/>
            <person name="Valente V.L."/>
            <person name="Venter E."/>
            <person name="Venter J.C."/>
            <person name="Vicario S."/>
            <person name="Vieira F.G."/>
            <person name="Vilella A.J."/>
            <person name="Villasante A."/>
            <person name="Walenz B."/>
            <person name="Wang J."/>
            <person name="Wasserman M."/>
            <person name="Watts T."/>
            <person name="Wilson D."/>
            <person name="Wilson R.K."/>
            <person name="Wing R.A."/>
            <person name="Wolfner M.F."/>
            <person name="Wong A."/>
            <person name="Wong G.K."/>
            <person name="Wu C.I."/>
            <person name="Wu G."/>
            <person name="Yamamoto D."/>
            <person name="Yang H.P."/>
            <person name="Yang S.P."/>
            <person name="Yorke J.A."/>
            <person name="Yoshida K."/>
            <person name="Zdobnov E."/>
            <person name="Zhang P."/>
            <person name="Zhang Y."/>
            <person name="Zimin A.V."/>
            <person name="Baldwin J."/>
            <person name="Abdouelleil A."/>
            <person name="Abdulkadir J."/>
            <person name="Abebe A."/>
            <person name="Abera B."/>
            <person name="Abreu J."/>
            <person name="Acer S.C."/>
            <person name="Aftuck L."/>
            <person name="Alexander A."/>
            <person name="An P."/>
            <person name="Anderson E."/>
            <person name="Anderson S."/>
            <person name="Arachi H."/>
            <person name="Azer M."/>
            <person name="Bachantsang P."/>
            <person name="Barry A."/>
            <person name="Bayul T."/>
            <person name="Berlin A."/>
            <person name="Bessette D."/>
            <person name="Bloom T."/>
            <person name="Blye J."/>
            <person name="Boguslavskiy L."/>
            <person name="Bonnet C."/>
            <person name="Boukhgalter B."/>
            <person name="Bourzgui I."/>
            <person name="Brown A."/>
            <person name="Cahill P."/>
            <person name="Channer S."/>
            <person name="Cheshatsang Y."/>
            <person name="Chuda L."/>
            <person name="Citroen M."/>
            <person name="Collymore A."/>
            <person name="Cooke P."/>
            <person name="Costello M."/>
            <person name="D'Aco K."/>
            <person name="Daza R."/>
            <person name="De Haan G."/>
            <person name="DeGray S."/>
            <person name="DeMaso C."/>
            <person name="Dhargay N."/>
            <person name="Dooley K."/>
            <person name="Dooley E."/>
            <person name="Doricent M."/>
            <person name="Dorje P."/>
            <person name="Dorjee K."/>
            <person name="Dupes A."/>
            <person name="Elong R."/>
            <person name="Falk J."/>
            <person name="Farina A."/>
            <person name="Faro S."/>
            <person name="Ferguson D."/>
            <person name="Fisher S."/>
            <person name="Foley C.D."/>
            <person name="Franke A."/>
            <person name="Friedrich D."/>
            <person name="Gadbois L."/>
            <person name="Gearin G."/>
            <person name="Gearin C.R."/>
            <person name="Giannoukos G."/>
            <person name="Goode T."/>
            <person name="Graham J."/>
            <person name="Grandbois E."/>
            <person name="Grewal S."/>
            <person name="Gyaltsen K."/>
            <person name="Hafez N."/>
            <person name="Hagos B."/>
            <person name="Hall J."/>
            <person name="Henson C."/>
            <person name="Hollinger A."/>
            <person name="Honan T."/>
            <person name="Huard M.D."/>
            <person name="Hughes L."/>
            <person name="Hurhula B."/>
            <person name="Husby M.E."/>
            <person name="Kamat A."/>
            <person name="Kanga B."/>
            <person name="Kashin S."/>
            <person name="Khazanovich D."/>
            <person name="Kisner P."/>
            <person name="Lance K."/>
            <person name="Lara M."/>
            <person name="Lee W."/>
            <person name="Lennon N."/>
            <person name="Letendre F."/>
            <person name="LeVine R."/>
            <person name="Lipovsky A."/>
            <person name="Liu X."/>
            <person name="Liu J."/>
            <person name="Liu S."/>
            <person name="Lokyitsang T."/>
            <person name="Lokyitsang Y."/>
            <person name="Lubonja R."/>
            <person name="Lui A."/>
            <person name="MacDonald P."/>
            <person name="Magnisalis V."/>
            <person name="Maru K."/>
            <person name="Matthews C."/>
            <person name="McCusker W."/>
            <person name="McDonough S."/>
            <person name="Mehta T."/>
            <person name="Meldrim J."/>
            <person name="Meneus L."/>
            <person name="Mihai O."/>
            <person name="Mihalev A."/>
            <person name="Mihova T."/>
            <person name="Mittelman R."/>
            <person name="Mlenga V."/>
            <person name="Montmayeur A."/>
            <person name="Mulrain L."/>
            <person name="Navidi A."/>
            <person name="Naylor J."/>
            <person name="Negash T."/>
            <person name="Nguyen T."/>
            <person name="Nguyen N."/>
            <person name="Nicol R."/>
            <person name="Norbu C."/>
            <person name="Norbu N."/>
            <person name="Novod N."/>
            <person name="O'Neill B."/>
            <person name="Osman S."/>
            <person name="Markiewicz E."/>
            <person name="Oyono O.L."/>
            <person name="Patti C."/>
            <person name="Phunkhang P."/>
            <person name="Pierre F."/>
            <person name="Priest M."/>
            <person name="Raghuraman S."/>
            <person name="Rege F."/>
            <person name="Reyes R."/>
            <person name="Rise C."/>
            <person name="Rogov P."/>
            <person name="Ross K."/>
            <person name="Ryan E."/>
            <person name="Settipalli S."/>
            <person name="Shea T."/>
            <person name="Sherpa N."/>
            <person name="Shi L."/>
            <person name="Shih D."/>
            <person name="Sparrow T."/>
            <person name="Spaulding J."/>
            <person name="Stalker J."/>
            <person name="Stange-Thomann N."/>
            <person name="Stavropoulos S."/>
            <person name="Stone C."/>
            <person name="Strader C."/>
            <person name="Tesfaye S."/>
            <person name="Thomson T."/>
            <person name="Thoulutsang Y."/>
            <person name="Thoulutsang D."/>
            <person name="Topham K."/>
            <person name="Topping I."/>
            <person name="Tsamla T."/>
            <person name="Vassiliev H."/>
            <person name="Vo A."/>
            <person name="Wangchuk T."/>
            <person name="Wangdi T."/>
            <person name="Weiand M."/>
            <person name="Wilkinson J."/>
            <person name="Wilson A."/>
            <person name="Yadav S."/>
            <person name="Young G."/>
            <person name="Yu Q."/>
            <person name="Zembek L."/>
            <person name="Zhong D."/>
            <person name="Zimmer A."/>
            <person name="Zwirko Z."/>
            <person name="Jaffe D.B."/>
            <person name="Alvarez P."/>
            <person name="Brockman W."/>
            <person name="Butler J."/>
            <person name="Chin C."/>
            <person name="Gnerre S."/>
            <person name="Grabherr M."/>
            <person name="Kleber M."/>
            <person name="Mauceli E."/>
            <person name="MacCallum I."/>
        </authorList>
    </citation>
    <scope>NUCLEOTIDE SEQUENCE [LARGE SCALE GENOMIC DNA]</scope>
    <source>
        <strain evidence="12">Tucson 14024-0371.13</strain>
    </source>
</reference>
<dbReference type="PANTHER" id="PTHR21137">
    <property type="entry name" value="ODORANT RECEPTOR"/>
    <property type="match status" value="1"/>
</dbReference>
<dbReference type="GO" id="GO:0005549">
    <property type="term" value="F:odorant binding"/>
    <property type="evidence" value="ECO:0007669"/>
    <property type="project" value="InterPro"/>
</dbReference>
<dbReference type="GO" id="GO:0004984">
    <property type="term" value="F:olfactory receptor activity"/>
    <property type="evidence" value="ECO:0007669"/>
    <property type="project" value="InterPro"/>
</dbReference>
<keyword evidence="9 10" id="KW-0807">Transducer</keyword>